<dbReference type="AlphaFoldDB" id="A0AA88QVR4"/>
<dbReference type="PANTHER" id="PTHR34190:SF4">
    <property type="entry name" value="EXPRESSED PROTEIN"/>
    <property type="match status" value="1"/>
</dbReference>
<name>A0AA88QVR4_9ASTE</name>
<evidence type="ECO:0000256" key="1">
    <source>
        <dbReference type="SAM" id="MobiDB-lite"/>
    </source>
</evidence>
<dbReference type="PANTHER" id="PTHR34190">
    <property type="entry name" value="EXPRESSED PROTEIN"/>
    <property type="match status" value="1"/>
</dbReference>
<evidence type="ECO:0000313" key="2">
    <source>
        <dbReference type="EMBL" id="KAK2977062.1"/>
    </source>
</evidence>
<comment type="caution">
    <text evidence="2">The sequence shown here is derived from an EMBL/GenBank/DDBJ whole genome shotgun (WGS) entry which is preliminary data.</text>
</comment>
<feature type="compositionally biased region" description="Low complexity" evidence="1">
    <location>
        <begin position="15"/>
        <end position="26"/>
    </location>
</feature>
<dbReference type="Proteomes" id="UP001187471">
    <property type="component" value="Unassembled WGS sequence"/>
</dbReference>
<sequence length="118" mass="13021">MRQLEEIRGSRRSPRSSCASTPSSGTLTSDGQASSVDFSPQSLEKHCRPIDAVIVETERKGTLIERIVHVEDRVLKLSLQLEEELGAEKKREESSAKKKAKKKGSLKHFVKSCVKGTG</sequence>
<feature type="region of interest" description="Disordered" evidence="1">
    <location>
        <begin position="86"/>
        <end position="105"/>
    </location>
</feature>
<accession>A0AA88QVR4</accession>
<feature type="compositionally biased region" description="Polar residues" evidence="1">
    <location>
        <begin position="27"/>
        <end position="42"/>
    </location>
</feature>
<protein>
    <submittedName>
        <fullName evidence="2">Uncharacterized protein</fullName>
    </submittedName>
</protein>
<organism evidence="2 3">
    <name type="scientific">Escallonia rubra</name>
    <dbReference type="NCBI Taxonomy" id="112253"/>
    <lineage>
        <taxon>Eukaryota</taxon>
        <taxon>Viridiplantae</taxon>
        <taxon>Streptophyta</taxon>
        <taxon>Embryophyta</taxon>
        <taxon>Tracheophyta</taxon>
        <taxon>Spermatophyta</taxon>
        <taxon>Magnoliopsida</taxon>
        <taxon>eudicotyledons</taxon>
        <taxon>Gunneridae</taxon>
        <taxon>Pentapetalae</taxon>
        <taxon>asterids</taxon>
        <taxon>campanulids</taxon>
        <taxon>Escalloniales</taxon>
        <taxon>Escalloniaceae</taxon>
        <taxon>Escallonia</taxon>
    </lineage>
</organism>
<feature type="region of interest" description="Disordered" evidence="1">
    <location>
        <begin position="1"/>
        <end position="42"/>
    </location>
</feature>
<keyword evidence="3" id="KW-1185">Reference proteome</keyword>
<gene>
    <name evidence="2" type="ORF">RJ640_001630</name>
</gene>
<reference evidence="2" key="1">
    <citation type="submission" date="2022-12" db="EMBL/GenBank/DDBJ databases">
        <title>Draft genome assemblies for two species of Escallonia (Escalloniales).</title>
        <authorList>
            <person name="Chanderbali A."/>
            <person name="Dervinis C."/>
            <person name="Anghel I."/>
            <person name="Soltis D."/>
            <person name="Soltis P."/>
            <person name="Zapata F."/>
        </authorList>
    </citation>
    <scope>NUCLEOTIDE SEQUENCE</scope>
    <source>
        <strain evidence="2">UCBG92.1500</strain>
        <tissue evidence="2">Leaf</tissue>
    </source>
</reference>
<dbReference type="EMBL" id="JAVXUO010002008">
    <property type="protein sequence ID" value="KAK2977062.1"/>
    <property type="molecule type" value="Genomic_DNA"/>
</dbReference>
<proteinExistence type="predicted"/>
<feature type="compositionally biased region" description="Basic and acidic residues" evidence="1">
    <location>
        <begin position="86"/>
        <end position="96"/>
    </location>
</feature>
<evidence type="ECO:0000313" key="3">
    <source>
        <dbReference type="Proteomes" id="UP001187471"/>
    </source>
</evidence>